<feature type="domain" description="Arabinofuranosyltransferase D third carbohydrate binding module" evidence="4">
    <location>
        <begin position="967"/>
        <end position="1084"/>
    </location>
</feature>
<feature type="transmembrane region" description="Helical" evidence="2">
    <location>
        <begin position="1350"/>
        <end position="1370"/>
    </location>
</feature>
<dbReference type="Pfam" id="PF11847">
    <property type="entry name" value="GT-C_AftD"/>
    <property type="match status" value="1"/>
</dbReference>
<evidence type="ECO:0000256" key="2">
    <source>
        <dbReference type="SAM" id="Phobius"/>
    </source>
</evidence>
<dbReference type="RefSeq" id="WP_229789003.1">
    <property type="nucleotide sequence ID" value="NZ_BMPV01000005.1"/>
</dbReference>
<sequence length="1436" mass="151357">MSLATKAAALAARFRARRTAGSDRRAPDMRPEAAFRHERPEAALRHRLRLLAGCLLLGAIAFNTAPGMLISETKMDMAVNPLGFLERALHLWDDAYFGHLQNQAYGYLFPMGPFYVVLDAVGVPAWAIQRLWMTLVLCAAFLGTERLARALGVGTPGTRVLAGLGYALAPHALALIGFNSSEFQPSAVLPWILLPLVYGSRDDGTSPRRAAALSAVAFAFAGGVNAAAELAVLVVPGLYLLTRSAGPRKRALLAWWLGCVAAVSMWWLVPLLLLGRYIFSFLPFIETAEATTGVTSLLNVLRGTSSWLAHLVENGMPWLPAAYEQATRPWLVAATAAVAALGLAGLLRRDTPERTFLALCVLAGVAIVTAGHAGTLAFPWAEQVRDAFDGVLAPFRNLHKFDALIRLPLALGLAALPPLLPHPARPRVALPGPAVLAAAAVVCALAPVATAGVTPPGPFPDLPSYWRDAAAWLNRNAGEHMVLVVPGSKRGEYQWGRPLDEPMQMLLTARWATHSNVPWGSAGLARLLQAIDERIANGTGSAGITLALRRIGVRYLLVRNDLARDTLGTAWPARVHQALEDSGGLRRVAEFGPFVGERSGGIASGWWDQPYRALEVYEVPDPAPVAAVLPAGAAVRAAGSPEGVLDLADAGVLTDDAPVLLGDDAGAPETLDARTVLTDTLRRRDLVYGDVRRSAGATLPAGEAARTTDLLDPNWSKAAAAARLLGVAAITASSAASDVTAPPAIREPGRQPYAAFDGDRRTSWRSDGWRGPVGEWLQVEFTAPTRLPYLEIAFERNLIGPAVTEIALETDAGTRRVAVLPTDAPQRVEPPAGPTRRLRIRVTKVAGRGTPGAGGRVGVTEVTLPGVRPERTLAVPGLPGDGTADVVLLAAQDGAPACMRGSSSWSCSQRLEILREDGYGFDRTFPVPHEETRAVTGRAVLTDPATADRIVNLPKIYPHVTASSTATGHPAALGRAAFDGDLKTIWYADPADRRPALDIDLGRDRRVSEIRLLFPDSHLGKPPVKVTIRTDTHAVQAWVGGDGWIHFPEMTVRRLRIEFTAAASRAVEVADITIPGVRPLGPPGDVPLRLPCGFGPTLTVGGRTVQTRIVDGTLDDVLNGRPLGFAACARVRLSPGSARVTAAATDPYRVRSVVLTRADRAPGARTASAAASGTGTVRAAAATVLAWGPQERRLRVAAPSASSPAYLVVNENHNAGWQAYLGGTRLAPARLDGWRQAWVLPAGASGTVELRYEPEPAYRVALLAGLGLVLTVVVLALVPGRRGRRPAPVGAARIGVRWAWPLAPLAGLWTGGVAGAAVVTLVALAVWWARRVRSAQHAIDGSPLHRFARALLSPWTPAALLALAGLSAAFGASAGIAPWAGLAPELLCLAVLGGIVAAVPGDGPRPAPRPAAPQAPADASGPGDAPADPSHAEAPR</sequence>
<feature type="domain" description="Alpha-(1-&gt;3)-arabinofuranosyltransferase N-terminal GT-C" evidence="3">
    <location>
        <begin position="57"/>
        <end position="708"/>
    </location>
</feature>
<proteinExistence type="predicted"/>
<dbReference type="SUPFAM" id="SSF49785">
    <property type="entry name" value="Galactose-binding domain-like"/>
    <property type="match status" value="2"/>
</dbReference>
<feature type="transmembrane region" description="Helical" evidence="2">
    <location>
        <begin position="330"/>
        <end position="347"/>
    </location>
</feature>
<feature type="transmembrane region" description="Helical" evidence="2">
    <location>
        <begin position="1376"/>
        <end position="1399"/>
    </location>
</feature>
<feature type="compositionally biased region" description="Pro residues" evidence="1">
    <location>
        <begin position="1403"/>
        <end position="1413"/>
    </location>
</feature>
<evidence type="ECO:0000313" key="6">
    <source>
        <dbReference type="Proteomes" id="UP000319213"/>
    </source>
</evidence>
<feature type="region of interest" description="Disordered" evidence="1">
    <location>
        <begin position="1402"/>
        <end position="1436"/>
    </location>
</feature>
<feature type="transmembrane region" description="Helical" evidence="2">
    <location>
        <begin position="356"/>
        <end position="381"/>
    </location>
</feature>
<name>A0A543J1U7_9ACTN</name>
<feature type="transmembrane region" description="Helical" evidence="2">
    <location>
        <begin position="210"/>
        <end position="241"/>
    </location>
</feature>
<reference evidence="5 6" key="1">
    <citation type="submission" date="2019-06" db="EMBL/GenBank/DDBJ databases">
        <title>Sequencing the genomes of 1000 actinobacteria strains.</title>
        <authorList>
            <person name="Klenk H.-P."/>
        </authorList>
    </citation>
    <scope>NUCLEOTIDE SEQUENCE [LARGE SCALE GENOMIC DNA]</scope>
    <source>
        <strain evidence="5 6">DSM 43186</strain>
    </source>
</reference>
<keyword evidence="2" id="KW-1133">Transmembrane helix</keyword>
<dbReference type="Gene3D" id="2.60.120.260">
    <property type="entry name" value="Galactose-binding domain-like"/>
    <property type="match status" value="2"/>
</dbReference>
<accession>A0A543J1U7</accession>
<dbReference type="EMBL" id="VFPQ01000001">
    <property type="protein sequence ID" value="TQM76790.1"/>
    <property type="molecule type" value="Genomic_DNA"/>
</dbReference>
<keyword evidence="5" id="KW-0808">Transferase</keyword>
<dbReference type="InterPro" id="IPR056997">
    <property type="entry name" value="CBM_AftD"/>
</dbReference>
<keyword evidence="2" id="KW-0472">Membrane</keyword>
<feature type="transmembrane region" description="Helical" evidence="2">
    <location>
        <begin position="1298"/>
        <end position="1329"/>
    </location>
</feature>
<gene>
    <name evidence="5" type="ORF">FHX40_3538</name>
</gene>
<dbReference type="GO" id="GO:0016740">
    <property type="term" value="F:transferase activity"/>
    <property type="evidence" value="ECO:0007669"/>
    <property type="project" value="UniProtKB-KW"/>
</dbReference>
<protein>
    <submittedName>
        <fullName evidence="5">Arabinofuranan 3-O-arabinosyltransferase</fullName>
    </submittedName>
</protein>
<evidence type="ECO:0000313" key="5">
    <source>
        <dbReference type="EMBL" id="TQM76790.1"/>
    </source>
</evidence>
<evidence type="ECO:0000259" key="4">
    <source>
        <dbReference type="Pfam" id="PF24607"/>
    </source>
</evidence>
<feature type="compositionally biased region" description="Low complexity" evidence="1">
    <location>
        <begin position="1414"/>
        <end position="1429"/>
    </location>
</feature>
<dbReference type="Pfam" id="PF24607">
    <property type="entry name" value="CBM_AftD"/>
    <property type="match status" value="1"/>
</dbReference>
<evidence type="ECO:0000259" key="3">
    <source>
        <dbReference type="Pfam" id="PF11847"/>
    </source>
</evidence>
<dbReference type="InterPro" id="IPR008979">
    <property type="entry name" value="Galactose-bd-like_sf"/>
</dbReference>
<evidence type="ECO:0000256" key="1">
    <source>
        <dbReference type="SAM" id="MobiDB-lite"/>
    </source>
</evidence>
<comment type="caution">
    <text evidence="5">The sequence shown here is derived from an EMBL/GenBank/DDBJ whole genome shotgun (WGS) entry which is preliminary data.</text>
</comment>
<organism evidence="5 6">
    <name type="scientific">Thermopolyspora flexuosa</name>
    <dbReference type="NCBI Taxonomy" id="103836"/>
    <lineage>
        <taxon>Bacteria</taxon>
        <taxon>Bacillati</taxon>
        <taxon>Actinomycetota</taxon>
        <taxon>Actinomycetes</taxon>
        <taxon>Streptosporangiales</taxon>
        <taxon>Streptosporangiaceae</taxon>
        <taxon>Thermopolyspora</taxon>
    </lineage>
</organism>
<keyword evidence="6" id="KW-1185">Reference proteome</keyword>
<keyword evidence="2" id="KW-0812">Transmembrane</keyword>
<feature type="transmembrane region" description="Helical" evidence="2">
    <location>
        <begin position="253"/>
        <end position="279"/>
    </location>
</feature>
<feature type="transmembrane region" description="Helical" evidence="2">
    <location>
        <begin position="48"/>
        <end position="70"/>
    </location>
</feature>
<dbReference type="InterPro" id="IPR021798">
    <property type="entry name" value="AftD_N"/>
</dbReference>
<dbReference type="Proteomes" id="UP000319213">
    <property type="component" value="Unassembled WGS sequence"/>
</dbReference>